<proteinExistence type="inferred from homology"/>
<dbReference type="PRINTS" id="PR00866">
    <property type="entry name" value="RNADNAPOLMS"/>
</dbReference>
<dbReference type="Proteomes" id="UP000597613">
    <property type="component" value="Unassembled WGS sequence"/>
</dbReference>
<dbReference type="PANTHER" id="PTHR34047:SF7">
    <property type="entry name" value="RNA-DIRECTED DNA POLYMERASE"/>
    <property type="match status" value="1"/>
</dbReference>
<dbReference type="InterPro" id="IPR043502">
    <property type="entry name" value="DNA/RNA_pol_sf"/>
</dbReference>
<reference evidence="11 12" key="1">
    <citation type="submission" date="2020-08" db="EMBL/GenBank/DDBJ databases">
        <title>Putative novel bacterial strains isolated from necrotic wheat leaf tissues caused by Xanthomonas translucens.</title>
        <authorList>
            <person name="Tambong J.T."/>
        </authorList>
    </citation>
    <scope>NUCLEOTIDE SEQUENCE [LARGE SCALE GENOMIC DNA]</scope>
    <source>
        <strain evidence="12">DOAB 1063</strain>
    </source>
</reference>
<dbReference type="InterPro" id="IPR000123">
    <property type="entry name" value="Reverse_transcriptase_msDNA"/>
</dbReference>
<dbReference type="CDD" id="cd03487">
    <property type="entry name" value="RT_Bac_retron_II"/>
    <property type="match status" value="1"/>
</dbReference>
<comment type="caution">
    <text evidence="11">The sequence shown here is derived from an EMBL/GenBank/DDBJ whole genome shotgun (WGS) entry which is preliminary data.</text>
</comment>
<dbReference type="EMBL" id="JACONT010000017">
    <property type="protein sequence ID" value="MBC3941865.1"/>
    <property type="molecule type" value="Genomic_DNA"/>
</dbReference>
<evidence type="ECO:0000313" key="11">
    <source>
        <dbReference type="EMBL" id="MBC3941865.1"/>
    </source>
</evidence>
<evidence type="ECO:0000256" key="9">
    <source>
        <dbReference type="ARBA" id="ARBA00048173"/>
    </source>
</evidence>
<dbReference type="InterPro" id="IPR000477">
    <property type="entry name" value="RT_dom"/>
</dbReference>
<dbReference type="EC" id="2.7.7.49" evidence="1"/>
<evidence type="ECO:0000256" key="7">
    <source>
        <dbReference type="ARBA" id="ARBA00023118"/>
    </source>
</evidence>
<keyword evidence="5" id="KW-0460">Magnesium</keyword>
<dbReference type="RefSeq" id="WP_187503584.1">
    <property type="nucleotide sequence ID" value="NZ_CP162536.1"/>
</dbReference>
<organism evidence="11 12">
    <name type="scientific">Sphingomonas albertensis</name>
    <dbReference type="NCBI Taxonomy" id="2762591"/>
    <lineage>
        <taxon>Bacteria</taxon>
        <taxon>Pseudomonadati</taxon>
        <taxon>Pseudomonadota</taxon>
        <taxon>Alphaproteobacteria</taxon>
        <taxon>Sphingomonadales</taxon>
        <taxon>Sphingomonadaceae</taxon>
        <taxon>Sphingomonas</taxon>
    </lineage>
</organism>
<evidence type="ECO:0000259" key="10">
    <source>
        <dbReference type="PROSITE" id="PS50878"/>
    </source>
</evidence>
<keyword evidence="7" id="KW-0051">Antiviral defense</keyword>
<dbReference type="GO" id="GO:0003964">
    <property type="term" value="F:RNA-directed DNA polymerase activity"/>
    <property type="evidence" value="ECO:0007669"/>
    <property type="project" value="UniProtKB-KW"/>
</dbReference>
<feature type="domain" description="Reverse transcriptase" evidence="10">
    <location>
        <begin position="58"/>
        <end position="303"/>
    </location>
</feature>
<comment type="catalytic activity">
    <reaction evidence="9">
        <text>DNA(n) + a 2'-deoxyribonucleoside 5'-triphosphate = DNA(n+1) + diphosphate</text>
        <dbReference type="Rhea" id="RHEA:22508"/>
        <dbReference type="Rhea" id="RHEA-COMP:17339"/>
        <dbReference type="Rhea" id="RHEA-COMP:17340"/>
        <dbReference type="ChEBI" id="CHEBI:33019"/>
        <dbReference type="ChEBI" id="CHEBI:61560"/>
        <dbReference type="ChEBI" id="CHEBI:173112"/>
        <dbReference type="EC" id="2.7.7.49"/>
    </reaction>
</comment>
<evidence type="ECO:0000256" key="3">
    <source>
        <dbReference type="ARBA" id="ARBA00022695"/>
    </source>
</evidence>
<protein>
    <recommendedName>
        <fullName evidence="1">RNA-directed DNA polymerase</fullName>
        <ecNumber evidence="1">2.7.7.49</ecNumber>
    </recommendedName>
</protein>
<dbReference type="Pfam" id="PF00078">
    <property type="entry name" value="RVT_1"/>
    <property type="match status" value="1"/>
</dbReference>
<evidence type="ECO:0000256" key="8">
    <source>
        <dbReference type="ARBA" id="ARBA00034120"/>
    </source>
</evidence>
<sequence>MPAPAPQRYRSEGRRKGVPPDVLANALASISRIRDTDPRIEPVLTLRHLAFLTDVPYRYLRQVVARSAATGYRTFRLKKRVPGRSRMRTISVPPPSLKEVQRWIVENVIQHVAPHEASYAFHPGSSPYLAAEEHCECSFLLKVDVQDFFHSIGEGSVAAVFEAIGFQKLISFEMARLVTRPIPSSKPAPDPAARWVAIPYYNYPHEGVLPQGAPTSPMLANLVMRHADQRLANLATRMGMRYTRYADDLAFSAPHGSAIALADMRRCRTQVLRILNEYGFSPNLRKTVIRGPGSRRIVLGMLVDGDRPRLAREFKDNLRLHLHYLTAPSHGPAAHAMARKTGVSSMYHHVRGLISWAQCVDPEYAADALALFRTANWPLVQPRWSGASDDD</sequence>
<evidence type="ECO:0000256" key="5">
    <source>
        <dbReference type="ARBA" id="ARBA00022842"/>
    </source>
</evidence>
<evidence type="ECO:0000313" key="12">
    <source>
        <dbReference type="Proteomes" id="UP000597613"/>
    </source>
</evidence>
<name>A0ABR7AN29_9SPHN</name>
<keyword evidence="3" id="KW-0548">Nucleotidyltransferase</keyword>
<dbReference type="PANTHER" id="PTHR34047">
    <property type="entry name" value="NUCLEAR INTRON MATURASE 1, MITOCHONDRIAL-RELATED"/>
    <property type="match status" value="1"/>
</dbReference>
<evidence type="ECO:0000256" key="1">
    <source>
        <dbReference type="ARBA" id="ARBA00012493"/>
    </source>
</evidence>
<evidence type="ECO:0000256" key="4">
    <source>
        <dbReference type="ARBA" id="ARBA00022723"/>
    </source>
</evidence>
<gene>
    <name evidence="11" type="ORF">H8S47_09240</name>
</gene>
<dbReference type="PROSITE" id="PS50878">
    <property type="entry name" value="RT_POL"/>
    <property type="match status" value="1"/>
</dbReference>
<comment type="similarity">
    <text evidence="8">Belongs to the bacterial reverse transcriptase family.</text>
</comment>
<dbReference type="SUPFAM" id="SSF56672">
    <property type="entry name" value="DNA/RNA polymerases"/>
    <property type="match status" value="1"/>
</dbReference>
<keyword evidence="4" id="KW-0479">Metal-binding</keyword>
<dbReference type="InterPro" id="IPR051083">
    <property type="entry name" value="GrpII_Intron_Splice-Mob/Def"/>
</dbReference>
<accession>A0ABR7AN29</accession>
<keyword evidence="6 11" id="KW-0695">RNA-directed DNA polymerase</keyword>
<keyword evidence="2" id="KW-0808">Transferase</keyword>
<evidence type="ECO:0000256" key="2">
    <source>
        <dbReference type="ARBA" id="ARBA00022679"/>
    </source>
</evidence>
<evidence type="ECO:0000256" key="6">
    <source>
        <dbReference type="ARBA" id="ARBA00022918"/>
    </source>
</evidence>
<keyword evidence="12" id="KW-1185">Reference proteome</keyword>